<dbReference type="InterPro" id="IPR039417">
    <property type="entry name" value="Peptidase_C1A_papain-like"/>
</dbReference>
<dbReference type="EnsemblPlants" id="TuG1812G0700005499.01.T01">
    <property type="protein sequence ID" value="TuG1812G0700005499.01.T01"/>
    <property type="gene ID" value="TuG1812G0700005499.01"/>
</dbReference>
<dbReference type="Proteomes" id="UP000015106">
    <property type="component" value="Chromosome 7"/>
</dbReference>
<dbReference type="PROSITE" id="PS00639">
    <property type="entry name" value="THIOL_PROTEASE_HIS"/>
    <property type="match status" value="1"/>
</dbReference>
<dbReference type="Gramene" id="TuG1812G0700005499.01.T01">
    <property type="protein sequence ID" value="TuG1812G0700005499.01.T01"/>
    <property type="gene ID" value="TuG1812G0700005499.01"/>
</dbReference>
<evidence type="ECO:0000256" key="3">
    <source>
        <dbReference type="SAM" id="SignalP"/>
    </source>
</evidence>
<sequence length="351" mass="38127">METTVARPLLAVTMVLLLAMPTASGGTITMSFASEEVASEEALLSLYERWAQHFGKALPSGGARGSTRFAVFAQSVRLAHQRGPGKLKLNEFADTALSNDYSIRCYIPLARAGVPEGQRRKYPDPPASMDWRTGGVVTPVRDQGTHCGSCWAFATASAIESLYKIEHGDLIPLSPQQLVDCDGSNGHCGGGTPAKAFQTIKLGGISRWADYPYKGVKGWCYPARKGVGIRGWERVEPRNEWALMWAVFKHPVTVGVDANSTAFIHYRGGLFDGPCNTTLGHAMTVVGYGTTGHNDHYGEPAGVDFWLLKNSWSTAWGEAGYMRLRRGAEAKGGVCGVMLEATYPVRSYRLF</sequence>
<proteinExistence type="inferred from homology"/>
<evidence type="ECO:0000313" key="6">
    <source>
        <dbReference type="Proteomes" id="UP000015106"/>
    </source>
</evidence>
<dbReference type="Pfam" id="PF00112">
    <property type="entry name" value="Peptidase_C1"/>
    <property type="match status" value="1"/>
</dbReference>
<organism evidence="5 6">
    <name type="scientific">Triticum urartu</name>
    <name type="common">Red wild einkorn</name>
    <name type="synonym">Crithodium urartu</name>
    <dbReference type="NCBI Taxonomy" id="4572"/>
    <lineage>
        <taxon>Eukaryota</taxon>
        <taxon>Viridiplantae</taxon>
        <taxon>Streptophyta</taxon>
        <taxon>Embryophyta</taxon>
        <taxon>Tracheophyta</taxon>
        <taxon>Spermatophyta</taxon>
        <taxon>Magnoliopsida</taxon>
        <taxon>Liliopsida</taxon>
        <taxon>Poales</taxon>
        <taxon>Poaceae</taxon>
        <taxon>BOP clade</taxon>
        <taxon>Pooideae</taxon>
        <taxon>Triticodae</taxon>
        <taxon>Triticeae</taxon>
        <taxon>Triticinae</taxon>
        <taxon>Triticum</taxon>
    </lineage>
</organism>
<accession>A0A8R7R5B5</accession>
<dbReference type="SMART" id="SM00645">
    <property type="entry name" value="Pept_C1"/>
    <property type="match status" value="1"/>
</dbReference>
<keyword evidence="6" id="KW-1185">Reference proteome</keyword>
<dbReference type="InterPro" id="IPR013128">
    <property type="entry name" value="Peptidase_C1A"/>
</dbReference>
<dbReference type="CDD" id="cd02248">
    <property type="entry name" value="Peptidase_C1A"/>
    <property type="match status" value="1"/>
</dbReference>
<protein>
    <recommendedName>
        <fullName evidence="4">Peptidase C1A papain C-terminal domain-containing protein</fullName>
    </recommendedName>
</protein>
<dbReference type="AlphaFoldDB" id="A0A8R7R5B5"/>
<feature type="signal peptide" evidence="3">
    <location>
        <begin position="1"/>
        <end position="25"/>
    </location>
</feature>
<dbReference type="PRINTS" id="PR00705">
    <property type="entry name" value="PAPAIN"/>
</dbReference>
<dbReference type="Gene3D" id="3.90.70.10">
    <property type="entry name" value="Cysteine proteinases"/>
    <property type="match status" value="1"/>
</dbReference>
<dbReference type="SUPFAM" id="SSF54001">
    <property type="entry name" value="Cysteine proteinases"/>
    <property type="match status" value="1"/>
</dbReference>
<evidence type="ECO:0000256" key="1">
    <source>
        <dbReference type="ARBA" id="ARBA00008455"/>
    </source>
</evidence>
<feature type="domain" description="Peptidase C1A papain C-terminal" evidence="4">
    <location>
        <begin position="125"/>
        <end position="345"/>
    </location>
</feature>
<dbReference type="PROSITE" id="PS00640">
    <property type="entry name" value="THIOL_PROTEASE_ASN"/>
    <property type="match status" value="1"/>
</dbReference>
<dbReference type="InterPro" id="IPR025660">
    <property type="entry name" value="Pept_his_AS"/>
</dbReference>
<dbReference type="PANTHER" id="PTHR12411">
    <property type="entry name" value="CYSTEINE PROTEASE FAMILY C1-RELATED"/>
    <property type="match status" value="1"/>
</dbReference>
<comment type="similarity">
    <text evidence="1">Belongs to the peptidase C1 family.</text>
</comment>
<dbReference type="InterPro" id="IPR038765">
    <property type="entry name" value="Papain-like_cys_pep_sf"/>
</dbReference>
<evidence type="ECO:0000259" key="4">
    <source>
        <dbReference type="SMART" id="SM00645"/>
    </source>
</evidence>
<dbReference type="InterPro" id="IPR025661">
    <property type="entry name" value="Pept_asp_AS"/>
</dbReference>
<dbReference type="GO" id="GO:0006508">
    <property type="term" value="P:proteolysis"/>
    <property type="evidence" value="ECO:0007669"/>
    <property type="project" value="InterPro"/>
</dbReference>
<reference evidence="6" key="1">
    <citation type="journal article" date="2013" name="Nature">
        <title>Draft genome of the wheat A-genome progenitor Triticum urartu.</title>
        <authorList>
            <person name="Ling H.Q."/>
            <person name="Zhao S."/>
            <person name="Liu D."/>
            <person name="Wang J."/>
            <person name="Sun H."/>
            <person name="Zhang C."/>
            <person name="Fan H."/>
            <person name="Li D."/>
            <person name="Dong L."/>
            <person name="Tao Y."/>
            <person name="Gao C."/>
            <person name="Wu H."/>
            <person name="Li Y."/>
            <person name="Cui Y."/>
            <person name="Guo X."/>
            <person name="Zheng S."/>
            <person name="Wang B."/>
            <person name="Yu K."/>
            <person name="Liang Q."/>
            <person name="Yang W."/>
            <person name="Lou X."/>
            <person name="Chen J."/>
            <person name="Feng M."/>
            <person name="Jian J."/>
            <person name="Zhang X."/>
            <person name="Luo G."/>
            <person name="Jiang Y."/>
            <person name="Liu J."/>
            <person name="Wang Z."/>
            <person name="Sha Y."/>
            <person name="Zhang B."/>
            <person name="Wu H."/>
            <person name="Tang D."/>
            <person name="Shen Q."/>
            <person name="Xue P."/>
            <person name="Zou S."/>
            <person name="Wang X."/>
            <person name="Liu X."/>
            <person name="Wang F."/>
            <person name="Yang Y."/>
            <person name="An X."/>
            <person name="Dong Z."/>
            <person name="Zhang K."/>
            <person name="Zhang X."/>
            <person name="Luo M.C."/>
            <person name="Dvorak J."/>
            <person name="Tong Y."/>
            <person name="Wang J."/>
            <person name="Yang H."/>
            <person name="Li Z."/>
            <person name="Wang D."/>
            <person name="Zhang A."/>
            <person name="Wang J."/>
        </authorList>
    </citation>
    <scope>NUCLEOTIDE SEQUENCE</scope>
    <source>
        <strain evidence="6">cv. G1812</strain>
    </source>
</reference>
<dbReference type="InterPro" id="IPR000668">
    <property type="entry name" value="Peptidase_C1A_C"/>
</dbReference>
<dbReference type="GO" id="GO:0008234">
    <property type="term" value="F:cysteine-type peptidase activity"/>
    <property type="evidence" value="ECO:0007669"/>
    <property type="project" value="InterPro"/>
</dbReference>
<name>A0A8R7R5B5_TRIUA</name>
<keyword evidence="2" id="KW-1015">Disulfide bond</keyword>
<evidence type="ECO:0000256" key="2">
    <source>
        <dbReference type="ARBA" id="ARBA00023157"/>
    </source>
</evidence>
<reference evidence="5" key="2">
    <citation type="submission" date="2018-03" db="EMBL/GenBank/DDBJ databases">
        <title>The Triticum urartu genome reveals the dynamic nature of wheat genome evolution.</title>
        <authorList>
            <person name="Ling H."/>
            <person name="Ma B."/>
            <person name="Shi X."/>
            <person name="Liu H."/>
            <person name="Dong L."/>
            <person name="Sun H."/>
            <person name="Cao Y."/>
            <person name="Gao Q."/>
            <person name="Zheng S."/>
            <person name="Li Y."/>
            <person name="Yu Y."/>
            <person name="Du H."/>
            <person name="Qi M."/>
            <person name="Li Y."/>
            <person name="Yu H."/>
            <person name="Cui Y."/>
            <person name="Wang N."/>
            <person name="Chen C."/>
            <person name="Wu H."/>
            <person name="Zhao Y."/>
            <person name="Zhang J."/>
            <person name="Li Y."/>
            <person name="Zhou W."/>
            <person name="Zhang B."/>
            <person name="Hu W."/>
            <person name="Eijk M."/>
            <person name="Tang J."/>
            <person name="Witsenboer H."/>
            <person name="Zhao S."/>
            <person name="Li Z."/>
            <person name="Zhang A."/>
            <person name="Wang D."/>
            <person name="Liang C."/>
        </authorList>
    </citation>
    <scope>NUCLEOTIDE SEQUENCE [LARGE SCALE GENOMIC DNA]</scope>
    <source>
        <strain evidence="5">cv. G1812</strain>
    </source>
</reference>
<reference evidence="5" key="3">
    <citation type="submission" date="2022-06" db="UniProtKB">
        <authorList>
            <consortium name="EnsemblPlants"/>
        </authorList>
    </citation>
    <scope>IDENTIFICATION</scope>
</reference>
<evidence type="ECO:0000313" key="5">
    <source>
        <dbReference type="EnsemblPlants" id="TuG1812G0700005499.01.T01"/>
    </source>
</evidence>
<feature type="chain" id="PRO_5035844844" description="Peptidase C1A papain C-terminal domain-containing protein" evidence="3">
    <location>
        <begin position="26"/>
        <end position="351"/>
    </location>
</feature>
<keyword evidence="3" id="KW-0732">Signal</keyword>